<keyword evidence="3" id="KW-1185">Reference proteome</keyword>
<keyword evidence="1" id="KW-0732">Signal</keyword>
<sequence precursor="true">MTGLRLRTPRTSRTRRTAAIAFAATGILLAPSAAVASAASGKHHAEHYAGHYAENHTVHTTRTSTNNSQQLPVQTNNGYNAACGPAADVEAMSMALGLVGIGNVALYTGAGRTGTGCDVITGTGLPIGTDFQIMGMTAANVDNRSDEPVAVYSDTTDNLDAVVPAGTDSDITPVDVNFAAYPQGSTPPPDDRGLIPAAVFQFPTGGA</sequence>
<evidence type="ECO:0000313" key="2">
    <source>
        <dbReference type="EMBL" id="ACU73285.1"/>
    </source>
</evidence>
<proteinExistence type="predicted"/>
<dbReference type="RefSeq" id="WP_015793014.1">
    <property type="nucleotide sequence ID" value="NC_013131.1"/>
</dbReference>
<accession>C7PW37</accession>
<dbReference type="KEGG" id="cai:Caci_4421"/>
<name>C7PW37_CATAD</name>
<dbReference type="STRING" id="479433.Caci_4421"/>
<dbReference type="InParanoid" id="C7PW37"/>
<feature type="signal peptide" evidence="1">
    <location>
        <begin position="1"/>
        <end position="38"/>
    </location>
</feature>
<evidence type="ECO:0000256" key="1">
    <source>
        <dbReference type="SAM" id="SignalP"/>
    </source>
</evidence>
<organism evidence="2 3">
    <name type="scientific">Catenulispora acidiphila (strain DSM 44928 / JCM 14897 / NBRC 102108 / NRRL B-24433 / ID139908)</name>
    <dbReference type="NCBI Taxonomy" id="479433"/>
    <lineage>
        <taxon>Bacteria</taxon>
        <taxon>Bacillati</taxon>
        <taxon>Actinomycetota</taxon>
        <taxon>Actinomycetes</taxon>
        <taxon>Catenulisporales</taxon>
        <taxon>Catenulisporaceae</taxon>
        <taxon>Catenulispora</taxon>
    </lineage>
</organism>
<feature type="chain" id="PRO_5002980402" description="Secreted protein" evidence="1">
    <location>
        <begin position="39"/>
        <end position="207"/>
    </location>
</feature>
<dbReference type="EMBL" id="CP001700">
    <property type="protein sequence ID" value="ACU73285.1"/>
    <property type="molecule type" value="Genomic_DNA"/>
</dbReference>
<gene>
    <name evidence="2" type="ordered locus">Caci_4421</name>
</gene>
<dbReference type="Proteomes" id="UP000000851">
    <property type="component" value="Chromosome"/>
</dbReference>
<dbReference type="AlphaFoldDB" id="C7PW37"/>
<reference evidence="2 3" key="1">
    <citation type="journal article" date="2009" name="Stand. Genomic Sci.">
        <title>Complete genome sequence of Catenulispora acidiphila type strain (ID 139908).</title>
        <authorList>
            <person name="Copeland A."/>
            <person name="Lapidus A."/>
            <person name="Glavina Del Rio T."/>
            <person name="Nolan M."/>
            <person name="Lucas S."/>
            <person name="Chen F."/>
            <person name="Tice H."/>
            <person name="Cheng J.F."/>
            <person name="Bruce D."/>
            <person name="Goodwin L."/>
            <person name="Pitluck S."/>
            <person name="Mikhailova N."/>
            <person name="Pati A."/>
            <person name="Ivanova N."/>
            <person name="Mavromatis K."/>
            <person name="Chen A."/>
            <person name="Palaniappan K."/>
            <person name="Chain P."/>
            <person name="Land M."/>
            <person name="Hauser L."/>
            <person name="Chang Y.J."/>
            <person name="Jeffries C.D."/>
            <person name="Chertkov O."/>
            <person name="Brettin T."/>
            <person name="Detter J.C."/>
            <person name="Han C."/>
            <person name="Ali Z."/>
            <person name="Tindall B.J."/>
            <person name="Goker M."/>
            <person name="Bristow J."/>
            <person name="Eisen J.A."/>
            <person name="Markowitz V."/>
            <person name="Hugenholtz P."/>
            <person name="Kyrpides N.C."/>
            <person name="Klenk H.P."/>
        </authorList>
    </citation>
    <scope>NUCLEOTIDE SEQUENCE [LARGE SCALE GENOMIC DNA]</scope>
    <source>
        <strain evidence="3">DSM 44928 / JCM 14897 / NBRC 102108 / NRRL B-24433 / ID139908</strain>
    </source>
</reference>
<evidence type="ECO:0000313" key="3">
    <source>
        <dbReference type="Proteomes" id="UP000000851"/>
    </source>
</evidence>
<dbReference type="OrthoDB" id="9908117at2"/>
<dbReference type="HOGENOM" id="CLU_1324450_0_0_11"/>
<evidence type="ECO:0008006" key="4">
    <source>
        <dbReference type="Google" id="ProtNLM"/>
    </source>
</evidence>
<protein>
    <recommendedName>
        <fullName evidence="4">Secreted protein</fullName>
    </recommendedName>
</protein>